<dbReference type="AlphaFoldDB" id="A0A2A2KMU9"/>
<dbReference type="Proteomes" id="UP000218231">
    <property type="component" value="Unassembled WGS sequence"/>
</dbReference>
<feature type="compositionally biased region" description="Polar residues" evidence="1">
    <location>
        <begin position="199"/>
        <end position="214"/>
    </location>
</feature>
<keyword evidence="3" id="KW-1185">Reference proteome</keyword>
<evidence type="ECO:0000313" key="3">
    <source>
        <dbReference type="Proteomes" id="UP000218231"/>
    </source>
</evidence>
<sequence length="332" mass="35635">MSVSSLPLCSSSAFSSRQVFHYKLPSVYGPLLRKEGVTHEIGKFAAVLKEEIKCKNQSSSSVEDIKQETSRTKKSKKKLEKAVEEAGNGTGSGSGEDEPIAARTRKRSSPESSNSSKSSNSSTASSKVSRLKLSSTPLSSRSATVSTGTSQSATEPGPSSLSAPQQSPNQPGPSSSSSTSSPLFPFSLPSSSAAPAQPVNQQRNSTIPESDSNPNLIVRNILDQIGCHMQFFLISATTSGLPPRFSSFAPMSSAENTPTALSIRNIGRIKVWIREQAEQIMQQHFKEEENESVLEALSQIAKELSSRNEDKGIDPILQLYNTLKQVGLQISE</sequence>
<gene>
    <name evidence="2" type="ORF">WR25_12613</name>
</gene>
<feature type="region of interest" description="Disordered" evidence="1">
    <location>
        <begin position="55"/>
        <end position="214"/>
    </location>
</feature>
<comment type="caution">
    <text evidence="2">The sequence shown here is derived from an EMBL/GenBank/DDBJ whole genome shotgun (WGS) entry which is preliminary data.</text>
</comment>
<accession>A0A2A2KMU9</accession>
<organism evidence="2 3">
    <name type="scientific">Diploscapter pachys</name>
    <dbReference type="NCBI Taxonomy" id="2018661"/>
    <lineage>
        <taxon>Eukaryota</taxon>
        <taxon>Metazoa</taxon>
        <taxon>Ecdysozoa</taxon>
        <taxon>Nematoda</taxon>
        <taxon>Chromadorea</taxon>
        <taxon>Rhabditida</taxon>
        <taxon>Rhabditina</taxon>
        <taxon>Rhabditomorpha</taxon>
        <taxon>Rhabditoidea</taxon>
        <taxon>Rhabditidae</taxon>
        <taxon>Diploscapter</taxon>
    </lineage>
</organism>
<feature type="compositionally biased region" description="Low complexity" evidence="1">
    <location>
        <begin position="162"/>
        <end position="198"/>
    </location>
</feature>
<feature type="compositionally biased region" description="Polar residues" evidence="1">
    <location>
        <begin position="132"/>
        <end position="161"/>
    </location>
</feature>
<proteinExistence type="predicted"/>
<evidence type="ECO:0000313" key="2">
    <source>
        <dbReference type="EMBL" id="PAV75321.1"/>
    </source>
</evidence>
<evidence type="ECO:0000256" key="1">
    <source>
        <dbReference type="SAM" id="MobiDB-lite"/>
    </source>
</evidence>
<feature type="compositionally biased region" description="Low complexity" evidence="1">
    <location>
        <begin position="110"/>
        <end position="128"/>
    </location>
</feature>
<protein>
    <submittedName>
        <fullName evidence="2">Uncharacterized protein</fullName>
    </submittedName>
</protein>
<reference evidence="2 3" key="1">
    <citation type="journal article" date="2017" name="Curr. Biol.">
        <title>Genome architecture and evolution of a unichromosomal asexual nematode.</title>
        <authorList>
            <person name="Fradin H."/>
            <person name="Zegar C."/>
            <person name="Gutwein M."/>
            <person name="Lucas J."/>
            <person name="Kovtun M."/>
            <person name="Corcoran D."/>
            <person name="Baugh L.R."/>
            <person name="Kiontke K."/>
            <person name="Gunsalus K."/>
            <person name="Fitch D.H."/>
            <person name="Piano F."/>
        </authorList>
    </citation>
    <scope>NUCLEOTIDE SEQUENCE [LARGE SCALE GENOMIC DNA]</scope>
    <source>
        <strain evidence="2">PF1309</strain>
    </source>
</reference>
<dbReference type="EMBL" id="LIAE01008133">
    <property type="protein sequence ID" value="PAV75321.1"/>
    <property type="molecule type" value="Genomic_DNA"/>
</dbReference>
<name>A0A2A2KMU9_9BILA</name>